<dbReference type="EMBL" id="BMOD01000029">
    <property type="protein sequence ID" value="GGJ54292.1"/>
    <property type="molecule type" value="Genomic_DNA"/>
</dbReference>
<evidence type="ECO:0000256" key="17">
    <source>
        <dbReference type="HAMAP-Rule" id="MF_01965"/>
    </source>
</evidence>
<sequence>MALILTSRQIKKLDQTLAEKGLLEVTVENAGRSVAEALHRSHAQARVLVVAGKGFNGADALVAARHLLTLGHEIRVLVHPEAHPDSLQKLQVFAHTTPLNNEQLRLNLPQVDVVLEGLLGTGFRPPLSLEYASWIELLNASRKPVLSIDLPSGVQADVPVLPELAVRATRTLALGGFKPCHLFEPASEWAGEVELLSIGVPGQYTHQFTSTHTMEAYEVRQWLPRRNQSAHKGSAGEVWVLGGKSGMTGCVALTALAALRTGSGLVRYSSIVPIDGAPLEAIGHALKDWQEVQNLPFKGAVALGMGLGEQAAEVADWVLKKHIPTVIDADALQTSLRGKGHEWAVFTPHPGEAARMLETDTAEVLADPLTTVKALQKQYGGVVVLKGGPTVTATKQTTWVNTTGNPGMASAGMGDTLAGIIASLLGQGLSAKHAALSGVYLHGLAGDLCFKHHHYGLQASDVSRHLGTAWHTLIHGD</sequence>
<evidence type="ECO:0000256" key="1">
    <source>
        <dbReference type="ARBA" id="ARBA00000013"/>
    </source>
</evidence>
<dbReference type="InterPro" id="IPR030677">
    <property type="entry name" value="Nnr"/>
</dbReference>
<dbReference type="Pfam" id="PF01256">
    <property type="entry name" value="Carb_kinase"/>
    <property type="match status" value="1"/>
</dbReference>
<comment type="function">
    <text evidence="17">Catalyzes the dehydration of the S-form of NAD(P)HX at the expense of ADP, which is converted to AMP. Together with NAD(P)HX epimerase, which catalyzes the epimerization of the S- and R-forms, the enzyme allows the repair of both epimers of NAD(P)HX, a damaged form of NAD(P)H that is a result of enzymatic or heat-dependent hydration.</text>
</comment>
<feature type="binding site" evidence="17">
    <location>
        <position position="415"/>
    </location>
    <ligand>
        <name>(6S)-NADPHX</name>
        <dbReference type="ChEBI" id="CHEBI:64076"/>
    </ligand>
</feature>
<keyword evidence="12 17" id="KW-0456">Lyase</keyword>
<feature type="domain" description="YjeF C-terminal" evidence="19">
    <location>
        <begin position="215"/>
        <end position="473"/>
    </location>
</feature>
<feature type="binding site" evidence="17">
    <location>
        <begin position="386"/>
        <end position="390"/>
    </location>
    <ligand>
        <name>AMP</name>
        <dbReference type="ChEBI" id="CHEBI:456215"/>
    </ligand>
</feature>
<evidence type="ECO:0000256" key="4">
    <source>
        <dbReference type="ARBA" id="ARBA00009524"/>
    </source>
</evidence>
<dbReference type="InterPro" id="IPR004443">
    <property type="entry name" value="YjeF_N_dom"/>
</dbReference>
<comment type="similarity">
    <text evidence="3 18">In the N-terminal section; belongs to the NnrE/AIBP family.</text>
</comment>
<comment type="catalytic activity">
    <reaction evidence="16 17 18">
        <text>(6S)-NADPHX + ADP = AMP + phosphate + NADPH + H(+)</text>
        <dbReference type="Rhea" id="RHEA:32235"/>
        <dbReference type="ChEBI" id="CHEBI:15378"/>
        <dbReference type="ChEBI" id="CHEBI:43474"/>
        <dbReference type="ChEBI" id="CHEBI:57783"/>
        <dbReference type="ChEBI" id="CHEBI:64076"/>
        <dbReference type="ChEBI" id="CHEBI:456215"/>
        <dbReference type="ChEBI" id="CHEBI:456216"/>
        <dbReference type="EC" id="4.2.1.136"/>
    </reaction>
</comment>
<dbReference type="Proteomes" id="UP000632222">
    <property type="component" value="Unassembled WGS sequence"/>
</dbReference>
<feature type="domain" description="YjeF N-terminal" evidence="20">
    <location>
        <begin position="10"/>
        <end position="206"/>
    </location>
</feature>
<dbReference type="PANTHER" id="PTHR12592">
    <property type="entry name" value="ATP-DEPENDENT (S)-NAD(P)H-HYDRATE DEHYDRATASE FAMILY MEMBER"/>
    <property type="match status" value="1"/>
</dbReference>
<evidence type="ECO:0000256" key="18">
    <source>
        <dbReference type="PIRNR" id="PIRNR017184"/>
    </source>
</evidence>
<evidence type="ECO:0000256" key="6">
    <source>
        <dbReference type="ARBA" id="ARBA00022741"/>
    </source>
</evidence>
<comment type="similarity">
    <text evidence="4 18">In the C-terminal section; belongs to the NnrD/CARKD family.</text>
</comment>
<comment type="cofactor">
    <cofactor evidence="18">
        <name>K(+)</name>
        <dbReference type="ChEBI" id="CHEBI:29103"/>
    </cofactor>
    <text evidence="18">Binds 1 potassium ion per subunit.</text>
</comment>
<keyword evidence="6 17" id="KW-0547">Nucleotide-binding</keyword>
<evidence type="ECO:0000256" key="3">
    <source>
        <dbReference type="ARBA" id="ARBA00006001"/>
    </source>
</evidence>
<dbReference type="HAMAP" id="MF_01965">
    <property type="entry name" value="NADHX_dehydratase"/>
    <property type="match status" value="1"/>
</dbReference>
<dbReference type="EC" id="4.2.1.136" evidence="17"/>
<dbReference type="PROSITE" id="PS51383">
    <property type="entry name" value="YJEF_C_3"/>
    <property type="match status" value="1"/>
</dbReference>
<dbReference type="Pfam" id="PF03853">
    <property type="entry name" value="YjeF_N"/>
    <property type="match status" value="1"/>
</dbReference>
<comment type="similarity">
    <text evidence="17">Belongs to the NnrD/CARKD family.</text>
</comment>
<evidence type="ECO:0000256" key="2">
    <source>
        <dbReference type="ARBA" id="ARBA00000909"/>
    </source>
</evidence>
<dbReference type="PANTHER" id="PTHR12592:SF0">
    <property type="entry name" value="ATP-DEPENDENT (S)-NAD(P)H-HYDRATE DEHYDRATASE"/>
    <property type="match status" value="1"/>
</dbReference>
<evidence type="ECO:0000256" key="7">
    <source>
        <dbReference type="ARBA" id="ARBA00022840"/>
    </source>
</evidence>
<keyword evidence="7 17" id="KW-0067">ATP-binding</keyword>
<evidence type="ECO:0000256" key="9">
    <source>
        <dbReference type="ARBA" id="ARBA00022958"/>
    </source>
</evidence>
<dbReference type="InterPro" id="IPR029056">
    <property type="entry name" value="Ribokinase-like"/>
</dbReference>
<evidence type="ECO:0000256" key="14">
    <source>
        <dbReference type="ARBA" id="ARBA00025153"/>
    </source>
</evidence>
<dbReference type="PIRSF" id="PIRSF017184">
    <property type="entry name" value="Nnr"/>
    <property type="match status" value="1"/>
</dbReference>
<feature type="binding site" evidence="17">
    <location>
        <position position="414"/>
    </location>
    <ligand>
        <name>AMP</name>
        <dbReference type="ChEBI" id="CHEBI:456215"/>
    </ligand>
</feature>
<dbReference type="InterPro" id="IPR017953">
    <property type="entry name" value="Carbohydrate_kinase_pred_CS"/>
</dbReference>
<comment type="cofactor">
    <cofactor evidence="17">
        <name>Mg(2+)</name>
        <dbReference type="ChEBI" id="CHEBI:18420"/>
    </cofactor>
</comment>
<evidence type="ECO:0000256" key="8">
    <source>
        <dbReference type="ARBA" id="ARBA00022857"/>
    </source>
</evidence>
<gene>
    <name evidence="17" type="primary">nnrD</name>
    <name evidence="21" type="ORF">GCM10008938_45480</name>
</gene>
<evidence type="ECO:0000256" key="16">
    <source>
        <dbReference type="ARBA" id="ARBA00049209"/>
    </source>
</evidence>
<comment type="caution">
    <text evidence="21">The sequence shown here is derived from an EMBL/GenBank/DDBJ whole genome shotgun (WGS) entry which is preliminary data.</text>
</comment>
<dbReference type="InterPro" id="IPR036652">
    <property type="entry name" value="YjeF_N_dom_sf"/>
</dbReference>
<feature type="binding site" evidence="17">
    <location>
        <position position="306"/>
    </location>
    <ligand>
        <name>(6S)-NADPHX</name>
        <dbReference type="ChEBI" id="CHEBI:64076"/>
    </ligand>
</feature>
<dbReference type="Gene3D" id="3.40.1190.20">
    <property type="match status" value="1"/>
</dbReference>
<comment type="function">
    <text evidence="14 18">Bifunctional enzyme that catalyzes the epimerization of the S- and R-forms of NAD(P)HX and the dehydration of the S-form of NAD(P)HX at the expense of ADP, which is converted to AMP. This allows the repair of both epimers of NAD(P)HX, a damaged form of NAD(P)H that is a result of enzymatic or heat-dependent hydration.</text>
</comment>
<comment type="caution">
    <text evidence="17">Lacks conserved residue(s) required for the propagation of feature annotation.</text>
</comment>
<proteinExistence type="inferred from homology"/>
<evidence type="ECO:0000256" key="11">
    <source>
        <dbReference type="ARBA" id="ARBA00023235"/>
    </source>
</evidence>
<keyword evidence="8 17" id="KW-0521">NADP</keyword>
<comment type="catalytic activity">
    <reaction evidence="2 18">
        <text>(6R)-NADPHX = (6S)-NADPHX</text>
        <dbReference type="Rhea" id="RHEA:32227"/>
        <dbReference type="ChEBI" id="CHEBI:64076"/>
        <dbReference type="ChEBI" id="CHEBI:64077"/>
        <dbReference type="EC" id="5.1.99.6"/>
    </reaction>
</comment>
<reference evidence="22" key="1">
    <citation type="journal article" date="2019" name="Int. J. Syst. Evol. Microbiol.">
        <title>The Global Catalogue of Microorganisms (GCM) 10K type strain sequencing project: providing services to taxonomists for standard genome sequencing and annotation.</title>
        <authorList>
            <consortium name="The Broad Institute Genomics Platform"/>
            <consortium name="The Broad Institute Genome Sequencing Center for Infectious Disease"/>
            <person name="Wu L."/>
            <person name="Ma J."/>
        </authorList>
    </citation>
    <scope>NUCLEOTIDE SEQUENCE [LARGE SCALE GENOMIC DNA]</scope>
    <source>
        <strain evidence="22">JCM 14370</strain>
    </source>
</reference>
<evidence type="ECO:0000256" key="15">
    <source>
        <dbReference type="ARBA" id="ARBA00048238"/>
    </source>
</evidence>
<name>A0ABQ2DGR2_9DEIO</name>
<keyword evidence="13" id="KW-0511">Multifunctional enzyme</keyword>
<keyword evidence="11 18" id="KW-0413">Isomerase</keyword>
<keyword evidence="9 18" id="KW-0630">Potassium</keyword>
<comment type="catalytic activity">
    <reaction evidence="1 18">
        <text>(6R)-NADHX = (6S)-NADHX</text>
        <dbReference type="Rhea" id="RHEA:32215"/>
        <dbReference type="ChEBI" id="CHEBI:64074"/>
        <dbReference type="ChEBI" id="CHEBI:64075"/>
        <dbReference type="EC" id="5.1.99.6"/>
    </reaction>
</comment>
<dbReference type="PROSITE" id="PS51385">
    <property type="entry name" value="YJEF_N"/>
    <property type="match status" value="1"/>
</dbReference>
<evidence type="ECO:0000256" key="12">
    <source>
        <dbReference type="ARBA" id="ARBA00023239"/>
    </source>
</evidence>
<evidence type="ECO:0000259" key="20">
    <source>
        <dbReference type="PROSITE" id="PS51385"/>
    </source>
</evidence>
<comment type="subunit">
    <text evidence="17">Homotetramer.</text>
</comment>
<keyword evidence="22" id="KW-1185">Reference proteome</keyword>
<dbReference type="NCBIfam" id="TIGR00196">
    <property type="entry name" value="yjeF_cterm"/>
    <property type="match status" value="1"/>
</dbReference>
<dbReference type="CDD" id="cd01171">
    <property type="entry name" value="YXKO-related"/>
    <property type="match status" value="1"/>
</dbReference>
<evidence type="ECO:0000256" key="13">
    <source>
        <dbReference type="ARBA" id="ARBA00023268"/>
    </source>
</evidence>
<protein>
    <recommendedName>
        <fullName evidence="17">ADP-dependent (S)-NAD(P)H-hydrate dehydratase</fullName>
        <ecNumber evidence="17">4.2.1.136</ecNumber>
    </recommendedName>
    <alternativeName>
        <fullName evidence="17">ADP-dependent NAD(P)HX dehydratase</fullName>
    </alternativeName>
</protein>
<dbReference type="RefSeq" id="WP_189007512.1">
    <property type="nucleotide sequence ID" value="NZ_BMOD01000029.1"/>
</dbReference>
<keyword evidence="5 18" id="KW-0479">Metal-binding</keyword>
<dbReference type="SUPFAM" id="SSF53613">
    <property type="entry name" value="Ribokinase-like"/>
    <property type="match status" value="1"/>
</dbReference>
<organism evidence="21 22">
    <name type="scientific">Deinococcus roseus</name>
    <dbReference type="NCBI Taxonomy" id="392414"/>
    <lineage>
        <taxon>Bacteria</taxon>
        <taxon>Thermotogati</taxon>
        <taxon>Deinococcota</taxon>
        <taxon>Deinococci</taxon>
        <taxon>Deinococcales</taxon>
        <taxon>Deinococcaceae</taxon>
        <taxon>Deinococcus</taxon>
    </lineage>
</organism>
<evidence type="ECO:0000259" key="19">
    <source>
        <dbReference type="PROSITE" id="PS51383"/>
    </source>
</evidence>
<evidence type="ECO:0000313" key="21">
    <source>
        <dbReference type="EMBL" id="GGJ54292.1"/>
    </source>
</evidence>
<feature type="binding site" evidence="17">
    <location>
        <position position="349"/>
    </location>
    <ligand>
        <name>(6S)-NADPHX</name>
        <dbReference type="ChEBI" id="CHEBI:64076"/>
    </ligand>
</feature>
<dbReference type="NCBIfam" id="TIGR00197">
    <property type="entry name" value="yjeF_nterm"/>
    <property type="match status" value="1"/>
</dbReference>
<evidence type="ECO:0000256" key="5">
    <source>
        <dbReference type="ARBA" id="ARBA00022723"/>
    </source>
</evidence>
<dbReference type="PROSITE" id="PS01050">
    <property type="entry name" value="YJEF_C_2"/>
    <property type="match status" value="1"/>
</dbReference>
<evidence type="ECO:0000313" key="22">
    <source>
        <dbReference type="Proteomes" id="UP000632222"/>
    </source>
</evidence>
<dbReference type="SUPFAM" id="SSF64153">
    <property type="entry name" value="YjeF N-terminal domain-like"/>
    <property type="match status" value="1"/>
</dbReference>
<dbReference type="InterPro" id="IPR000631">
    <property type="entry name" value="CARKD"/>
</dbReference>
<comment type="catalytic activity">
    <reaction evidence="15 17 18">
        <text>(6S)-NADHX + ADP = AMP + phosphate + NADH + H(+)</text>
        <dbReference type="Rhea" id="RHEA:32223"/>
        <dbReference type="ChEBI" id="CHEBI:15378"/>
        <dbReference type="ChEBI" id="CHEBI:43474"/>
        <dbReference type="ChEBI" id="CHEBI:57945"/>
        <dbReference type="ChEBI" id="CHEBI:64074"/>
        <dbReference type="ChEBI" id="CHEBI:456215"/>
        <dbReference type="ChEBI" id="CHEBI:456216"/>
        <dbReference type="EC" id="4.2.1.136"/>
    </reaction>
</comment>
<evidence type="ECO:0000256" key="10">
    <source>
        <dbReference type="ARBA" id="ARBA00023027"/>
    </source>
</evidence>
<dbReference type="Gene3D" id="3.40.50.10260">
    <property type="entry name" value="YjeF N-terminal domain"/>
    <property type="match status" value="1"/>
</dbReference>
<accession>A0ABQ2DGR2</accession>
<keyword evidence="10 17" id="KW-0520">NAD</keyword>